<dbReference type="PROSITE" id="PS00107">
    <property type="entry name" value="PROTEIN_KINASE_ATP"/>
    <property type="match status" value="1"/>
</dbReference>
<keyword evidence="8" id="KW-1185">Reference proteome</keyword>
<dbReference type="GO" id="GO:0010506">
    <property type="term" value="P:regulation of autophagy"/>
    <property type="evidence" value="ECO:0007669"/>
    <property type="project" value="InterPro"/>
</dbReference>
<feature type="compositionally biased region" description="Basic residues" evidence="6">
    <location>
        <begin position="623"/>
        <end position="638"/>
    </location>
</feature>
<dbReference type="KEGG" id="cvn:111114626"/>
<dbReference type="GO" id="GO:0000407">
    <property type="term" value="C:phagophore assembly site"/>
    <property type="evidence" value="ECO:0007669"/>
    <property type="project" value="TreeGrafter"/>
</dbReference>
<accession>A0A8B8C0U9</accession>
<feature type="region of interest" description="Disordered" evidence="6">
    <location>
        <begin position="856"/>
        <end position="888"/>
    </location>
</feature>
<evidence type="ECO:0000256" key="4">
    <source>
        <dbReference type="ARBA" id="ARBA00022840"/>
    </source>
</evidence>
<evidence type="ECO:0000256" key="2">
    <source>
        <dbReference type="ARBA" id="ARBA00022741"/>
    </source>
</evidence>
<feature type="domain" description="Protein kinase" evidence="7">
    <location>
        <begin position="312"/>
        <end position="589"/>
    </location>
</feature>
<dbReference type="InterPro" id="IPR045269">
    <property type="entry name" value="Atg1-like"/>
</dbReference>
<evidence type="ECO:0000256" key="5">
    <source>
        <dbReference type="PROSITE-ProRule" id="PRU10141"/>
    </source>
</evidence>
<evidence type="ECO:0000256" key="1">
    <source>
        <dbReference type="ARBA" id="ARBA00022679"/>
    </source>
</evidence>
<gene>
    <name evidence="9" type="primary">LOC111114626</name>
</gene>
<dbReference type="InterPro" id="IPR000719">
    <property type="entry name" value="Prot_kinase_dom"/>
</dbReference>
<dbReference type="Proteomes" id="UP000694844">
    <property type="component" value="Chromosome 9"/>
</dbReference>
<name>A0A8B8C0U9_CRAVI</name>
<dbReference type="AlphaFoldDB" id="A0A8B8C0U9"/>
<dbReference type="PROSITE" id="PS50011">
    <property type="entry name" value="PROTEIN_KINASE_DOM"/>
    <property type="match status" value="1"/>
</dbReference>
<dbReference type="GeneID" id="111114626"/>
<evidence type="ECO:0000256" key="6">
    <source>
        <dbReference type="SAM" id="MobiDB-lite"/>
    </source>
</evidence>
<dbReference type="Gene3D" id="3.30.200.20">
    <property type="entry name" value="Phosphorylase Kinase, domain 1"/>
    <property type="match status" value="1"/>
</dbReference>
<feature type="binding site" evidence="5">
    <location>
        <position position="339"/>
    </location>
    <ligand>
        <name>ATP</name>
        <dbReference type="ChEBI" id="CHEBI:30616"/>
    </ligand>
</feature>
<dbReference type="GO" id="GO:0000045">
    <property type="term" value="P:autophagosome assembly"/>
    <property type="evidence" value="ECO:0007669"/>
    <property type="project" value="TreeGrafter"/>
</dbReference>
<dbReference type="RefSeq" id="XP_022308724.1">
    <property type="nucleotide sequence ID" value="XM_022453016.1"/>
</dbReference>
<dbReference type="Gene3D" id="1.10.510.10">
    <property type="entry name" value="Transferase(Phosphotransferase) domain 1"/>
    <property type="match status" value="1"/>
</dbReference>
<keyword evidence="4 5" id="KW-0067">ATP-binding</keyword>
<protein>
    <submittedName>
        <fullName evidence="9">Uncharacterized protein LOC111114626</fullName>
    </submittedName>
</protein>
<dbReference type="Pfam" id="PF00069">
    <property type="entry name" value="Pkinase"/>
    <property type="match status" value="1"/>
</dbReference>
<evidence type="ECO:0000256" key="3">
    <source>
        <dbReference type="ARBA" id="ARBA00022777"/>
    </source>
</evidence>
<dbReference type="PROSITE" id="PS00108">
    <property type="entry name" value="PROTEIN_KINASE_ST"/>
    <property type="match status" value="1"/>
</dbReference>
<dbReference type="SMART" id="SM00220">
    <property type="entry name" value="S_TKc"/>
    <property type="match status" value="1"/>
</dbReference>
<evidence type="ECO:0000313" key="9">
    <source>
        <dbReference type="RefSeq" id="XP_022308724.1"/>
    </source>
</evidence>
<evidence type="ECO:0000259" key="7">
    <source>
        <dbReference type="PROSITE" id="PS50011"/>
    </source>
</evidence>
<dbReference type="GO" id="GO:0005524">
    <property type="term" value="F:ATP binding"/>
    <property type="evidence" value="ECO:0007669"/>
    <property type="project" value="UniProtKB-UniRule"/>
</dbReference>
<dbReference type="InterPro" id="IPR017441">
    <property type="entry name" value="Protein_kinase_ATP_BS"/>
</dbReference>
<reference evidence="9" key="1">
    <citation type="submission" date="2025-08" db="UniProtKB">
        <authorList>
            <consortium name="RefSeq"/>
        </authorList>
    </citation>
    <scope>IDENTIFICATION</scope>
    <source>
        <tissue evidence="9">Whole sample</tissue>
    </source>
</reference>
<dbReference type="GO" id="GO:0016020">
    <property type="term" value="C:membrane"/>
    <property type="evidence" value="ECO:0007669"/>
    <property type="project" value="TreeGrafter"/>
</dbReference>
<evidence type="ECO:0000313" key="8">
    <source>
        <dbReference type="Proteomes" id="UP000694844"/>
    </source>
</evidence>
<dbReference type="InterPro" id="IPR008271">
    <property type="entry name" value="Ser/Thr_kinase_AS"/>
</dbReference>
<keyword evidence="2 5" id="KW-0547">Nucleotide-binding</keyword>
<dbReference type="GO" id="GO:0005776">
    <property type="term" value="C:autophagosome"/>
    <property type="evidence" value="ECO:0007669"/>
    <property type="project" value="TreeGrafter"/>
</dbReference>
<dbReference type="PANTHER" id="PTHR24348">
    <property type="entry name" value="SERINE/THREONINE-PROTEIN KINASE UNC-51-RELATED"/>
    <property type="match status" value="1"/>
</dbReference>
<dbReference type="InterPro" id="IPR011009">
    <property type="entry name" value="Kinase-like_dom_sf"/>
</dbReference>
<feature type="region of interest" description="Disordered" evidence="6">
    <location>
        <begin position="594"/>
        <end position="639"/>
    </location>
</feature>
<dbReference type="OrthoDB" id="6065528at2759"/>
<keyword evidence="3" id="KW-0418">Kinase</keyword>
<feature type="compositionally biased region" description="Basic and acidic residues" evidence="6">
    <location>
        <begin position="603"/>
        <end position="622"/>
    </location>
</feature>
<proteinExistence type="predicted"/>
<dbReference type="GO" id="GO:0005829">
    <property type="term" value="C:cytosol"/>
    <property type="evidence" value="ECO:0007669"/>
    <property type="project" value="TreeGrafter"/>
</dbReference>
<sequence>MWESMTEMNHNSRLEDGGKETMLHSHIPAGRNSMTDILGRDDKPRLRSHKVIPEEETAIAINKIVEDLKFKDNERQQDFKSPKKTGTSCVVQWENKKVMAPRPADELSKTAAEEDTDQQLTTNVAIDLLDQLSKEYPVDGENFANFDIRVDPLEQTMAPDPSPVPAAESPMSVEAPPNVGPFWSDSLFDKVGLPASTGNRSAAVNSLQCLYPSDGGFNVDNKMLDEECQANTMTLGDARRRSVKDPGSPMELTGSDDVKEVPREKLVLNDTVYGRPKALEELAMNYNNPLLKTGNHCVYTDQRLKVLRNSSIYHEELLGKGSFGIVHKCTSNGVVFVRKKVKKECFHPSEVIFTCNTTHPSIIKSSGLRVREQEPEIYMEFAGQSLLSLLHTEKTLQESTIWTLTWDLCRGLEFLDQKNVVHFDIKPENMFVMKDETGEFRLKIGDFGSARMPGDPTKMSDWTPEYCAPEMGQLFLKKQCPQGIPQSEQEIEGSLQPKTDVFSAGLVVGFMYTGDHVLHQFIRQTMPHIPREQSRILALIEVSRRQDLDRLLMPEAAGSQMREVLHGMLQFNVENRSSATQTIERMEALSTVTKDSCPSKKNRTVEEKLHSTPRQDVKDIKKQPVRAKAGRKRVRKKKETVIEKTVPQAESEKAVEILSQNPQLKRRLVRDELKRKLQCRPDTAETSGKVMRVVEAEQGEVEDSQEGGIRDGNQTDFSVEENQNSLSMNGNQPGFSIEDNQYMSIMNENQPMCSTGGNQFMSMNGNQPGFSTKDNQYTSGMNWNQIGALGAENQVTLAGTGGQSEFLDLNQKGIFQPVHQDGLSEFIIPLEPQFQEVQISENHSLVCQAQDDWSVQESMPEDDWSIQESTPVEDSAPGNLPDLGSLGF</sequence>
<keyword evidence="1" id="KW-0808">Transferase</keyword>
<dbReference type="SUPFAM" id="SSF56112">
    <property type="entry name" value="Protein kinase-like (PK-like)"/>
    <property type="match status" value="1"/>
</dbReference>
<organism evidence="8 9">
    <name type="scientific">Crassostrea virginica</name>
    <name type="common">Eastern oyster</name>
    <dbReference type="NCBI Taxonomy" id="6565"/>
    <lineage>
        <taxon>Eukaryota</taxon>
        <taxon>Metazoa</taxon>
        <taxon>Spiralia</taxon>
        <taxon>Lophotrochozoa</taxon>
        <taxon>Mollusca</taxon>
        <taxon>Bivalvia</taxon>
        <taxon>Autobranchia</taxon>
        <taxon>Pteriomorphia</taxon>
        <taxon>Ostreida</taxon>
        <taxon>Ostreoidea</taxon>
        <taxon>Ostreidae</taxon>
        <taxon>Crassostrea</taxon>
    </lineage>
</organism>
<dbReference type="GO" id="GO:0004674">
    <property type="term" value="F:protein serine/threonine kinase activity"/>
    <property type="evidence" value="ECO:0007669"/>
    <property type="project" value="InterPro"/>
</dbReference>
<dbReference type="PANTHER" id="PTHR24348:SF22">
    <property type="entry name" value="NON-SPECIFIC SERINE_THREONINE PROTEIN KINASE"/>
    <property type="match status" value="1"/>
</dbReference>